<evidence type="ECO:0000256" key="5">
    <source>
        <dbReference type="PIRSR" id="PIRSR000343-2"/>
    </source>
</evidence>
<dbReference type="GO" id="GO:0004392">
    <property type="term" value="F:heme oxygenase (decyclizing) activity"/>
    <property type="evidence" value="ECO:0007669"/>
    <property type="project" value="InterPro"/>
</dbReference>
<dbReference type="PIRSF" id="PIRSF000343">
    <property type="entry name" value="Haem_Oase"/>
    <property type="match status" value="1"/>
</dbReference>
<protein>
    <submittedName>
        <fullName evidence="6">Biliverdin-producing heme oxygenase</fullName>
    </submittedName>
</protein>
<dbReference type="GO" id="GO:0020037">
    <property type="term" value="F:heme binding"/>
    <property type="evidence" value="ECO:0007669"/>
    <property type="project" value="TreeGrafter"/>
</dbReference>
<dbReference type="InterPro" id="IPR016053">
    <property type="entry name" value="Haem_Oase-like"/>
</dbReference>
<feature type="binding site" evidence="4">
    <location>
        <position position="173"/>
    </location>
    <ligand>
        <name>heme b</name>
        <dbReference type="ChEBI" id="CHEBI:60344"/>
    </ligand>
</feature>
<name>A0A2W2C4R4_9ACTN</name>
<proteinExistence type="predicted"/>
<dbReference type="GO" id="GO:0042167">
    <property type="term" value="P:heme catabolic process"/>
    <property type="evidence" value="ECO:0007669"/>
    <property type="project" value="TreeGrafter"/>
</dbReference>
<dbReference type="PANTHER" id="PTHR10720">
    <property type="entry name" value="HEME OXYGENASE"/>
    <property type="match status" value="1"/>
</dbReference>
<accession>A0A2W2C4R4</accession>
<organism evidence="6 7">
    <name type="scientific">Micromonospora endophytica</name>
    <dbReference type="NCBI Taxonomy" id="515350"/>
    <lineage>
        <taxon>Bacteria</taxon>
        <taxon>Bacillati</taxon>
        <taxon>Actinomycetota</taxon>
        <taxon>Actinomycetes</taxon>
        <taxon>Micromonosporales</taxon>
        <taxon>Micromonosporaceae</taxon>
        <taxon>Micromonospora</taxon>
    </lineage>
</organism>
<dbReference type="Gene3D" id="1.20.910.10">
    <property type="entry name" value="Heme oxygenase-like"/>
    <property type="match status" value="1"/>
</dbReference>
<dbReference type="EMBL" id="POTX01000292">
    <property type="protein sequence ID" value="PZF86938.1"/>
    <property type="molecule type" value="Genomic_DNA"/>
</dbReference>
<evidence type="ECO:0000313" key="6">
    <source>
        <dbReference type="EMBL" id="PZF86938.1"/>
    </source>
</evidence>
<dbReference type="CDD" id="cd19165">
    <property type="entry name" value="HemeO"/>
    <property type="match status" value="1"/>
</dbReference>
<dbReference type="PRINTS" id="PR00088">
    <property type="entry name" value="HAEMOXYGNASE"/>
</dbReference>
<evidence type="ECO:0000313" key="7">
    <source>
        <dbReference type="Proteomes" id="UP000248627"/>
    </source>
</evidence>
<evidence type="ECO:0000256" key="2">
    <source>
        <dbReference type="ARBA" id="ARBA00022723"/>
    </source>
</evidence>
<dbReference type="PANTHER" id="PTHR10720:SF0">
    <property type="entry name" value="HEME OXYGENASE"/>
    <property type="match status" value="1"/>
</dbReference>
<comment type="caution">
    <text evidence="6">The sequence shown here is derived from an EMBL/GenBank/DDBJ whole genome shotgun (WGS) entry which is preliminary data.</text>
</comment>
<feature type="binding site" evidence="4">
    <location>
        <position position="12"/>
    </location>
    <ligand>
        <name>heme b</name>
        <dbReference type="ChEBI" id="CHEBI:60344"/>
    </ligand>
</feature>
<evidence type="ECO:0000256" key="4">
    <source>
        <dbReference type="PIRSR" id="PIRSR000343-1"/>
    </source>
</evidence>
<evidence type="ECO:0000256" key="3">
    <source>
        <dbReference type="ARBA" id="ARBA00023004"/>
    </source>
</evidence>
<dbReference type="OrthoDB" id="5493802at2"/>
<keyword evidence="1 4" id="KW-0349">Heme</keyword>
<dbReference type="GO" id="GO:0006788">
    <property type="term" value="P:heme oxidation"/>
    <property type="evidence" value="ECO:0007669"/>
    <property type="project" value="InterPro"/>
</dbReference>
<dbReference type="InterPro" id="IPR002051">
    <property type="entry name" value="Haem_Oase"/>
</dbReference>
<dbReference type="RefSeq" id="WP_111246109.1">
    <property type="nucleotide sequence ID" value="NZ_AP023358.1"/>
</dbReference>
<feature type="binding site" description="axial binding residue" evidence="5">
    <location>
        <position position="19"/>
    </location>
    <ligand>
        <name>heme b</name>
        <dbReference type="ChEBI" id="CHEBI:60344"/>
    </ligand>
    <ligandPart>
        <name>Fe</name>
        <dbReference type="ChEBI" id="CHEBI:18248"/>
    </ligandPart>
</feature>
<dbReference type="Pfam" id="PF01126">
    <property type="entry name" value="Heme_oxygenase"/>
    <property type="match status" value="1"/>
</dbReference>
<dbReference type="Proteomes" id="UP000248627">
    <property type="component" value="Unassembled WGS sequence"/>
</dbReference>
<keyword evidence="3 5" id="KW-0408">Iron</keyword>
<dbReference type="SUPFAM" id="SSF48613">
    <property type="entry name" value="Heme oxygenase-like"/>
    <property type="match status" value="1"/>
</dbReference>
<dbReference type="GO" id="GO:0046872">
    <property type="term" value="F:metal ion binding"/>
    <property type="evidence" value="ECO:0007669"/>
    <property type="project" value="UniProtKB-KW"/>
</dbReference>
<keyword evidence="7" id="KW-1185">Reference proteome</keyword>
<feature type="binding site" evidence="4">
    <location>
        <position position="127"/>
    </location>
    <ligand>
        <name>heme b</name>
        <dbReference type="ChEBI" id="CHEBI:60344"/>
    </ligand>
</feature>
<sequence>MEVLMGFAAEVRELTRADHRAAQHVTYFDALLSGRLDRAGYAALLEQLHLVYQALEEAAGTMRDHPVAGRFVVDELQRLPRIAADLEFLNGPDWASRIVPTPATRRYQERLGDIAFSWPAGFVAHHYTRYLGDLSGGQVMARALRRTFGFDSAGVEFFTFPGLDPRAFKEHYRSLLDTVPWDEAERRRFLDEVSRAYRLNTDLLDELGQVVAQERAA</sequence>
<gene>
    <name evidence="6" type="ORF">C1I93_27075</name>
</gene>
<evidence type="ECO:0000256" key="1">
    <source>
        <dbReference type="ARBA" id="ARBA00022617"/>
    </source>
</evidence>
<dbReference type="InterPro" id="IPR016084">
    <property type="entry name" value="Haem_Oase-like_multi-hlx"/>
</dbReference>
<dbReference type="AlphaFoldDB" id="A0A2W2C4R4"/>
<reference evidence="6 7" key="1">
    <citation type="submission" date="2018-01" db="EMBL/GenBank/DDBJ databases">
        <title>Draft genome sequence of Jishengella endophytica.</title>
        <authorList>
            <person name="Sahin N."/>
            <person name="Ay H."/>
            <person name="Saygin H."/>
        </authorList>
    </citation>
    <scope>NUCLEOTIDE SEQUENCE [LARGE SCALE GENOMIC DNA]</scope>
    <source>
        <strain evidence="6 7">DSM 45430</strain>
    </source>
</reference>
<dbReference type="GO" id="GO:0006979">
    <property type="term" value="P:response to oxidative stress"/>
    <property type="evidence" value="ECO:0007669"/>
    <property type="project" value="TreeGrafter"/>
</dbReference>
<keyword evidence="2 5" id="KW-0479">Metal-binding</keyword>